<keyword evidence="1" id="KW-0732">Signal</keyword>
<accession>A0A1I3QJ10</accession>
<protein>
    <recommendedName>
        <fullName evidence="4">TonB-dependent Receptor Plug Domain</fullName>
    </recommendedName>
</protein>
<dbReference type="AlphaFoldDB" id="A0A1I3QJ10"/>
<name>A0A1I3QJ10_9FLAO</name>
<evidence type="ECO:0000313" key="2">
    <source>
        <dbReference type="EMBL" id="SFJ33549.1"/>
    </source>
</evidence>
<evidence type="ECO:0008006" key="4">
    <source>
        <dbReference type="Google" id="ProtNLM"/>
    </source>
</evidence>
<dbReference type="STRING" id="1144750.SAMN05443431_106155"/>
<evidence type="ECO:0000313" key="3">
    <source>
        <dbReference type="Proteomes" id="UP000199559"/>
    </source>
</evidence>
<dbReference type="Gene3D" id="2.60.40.1930">
    <property type="match status" value="1"/>
</dbReference>
<reference evidence="3" key="1">
    <citation type="submission" date="2016-10" db="EMBL/GenBank/DDBJ databases">
        <authorList>
            <person name="Varghese N."/>
            <person name="Submissions S."/>
        </authorList>
    </citation>
    <scope>NUCLEOTIDE SEQUENCE [LARGE SCALE GENOMIC DNA]</scope>
    <source>
        <strain evidence="3">DSM 28881</strain>
    </source>
</reference>
<dbReference type="EMBL" id="FORM01000006">
    <property type="protein sequence ID" value="SFJ33549.1"/>
    <property type="molecule type" value="Genomic_DNA"/>
</dbReference>
<sequence length="791" mass="90438">MRYTILLITLLISTFSFCQVNNSNLVEQITNSGFFHNYNVENFYLHTNKDVYFTGENIFFKAYVVNEVDNTPNMDTKNLHVNLYNNENKLVSSQLFHVEEGKTNGSIKLPAHLKSGQYTIQLDTQWNRNFKSGSNFLILVKNIDQTDFSTTVTTDIETTEEPITFYPESGSLIENNENVIYFKVKNDNVKAPIGRIVETKTGRRVAKIFPINSNYAKSTFFYDSEFTAIINVDGKKEKITIPKANKTGFTLYKTKSEKDDVINFQLSTNRETIKKQKFIYAVHHKKGVLKTKASFNLTENILNYNFNILKSDLFPGLNTISVFDNQNKLLIERSFFYKDKKKVDILAKVISQSQDSTTLDLNLININKATNISISVLHEDSEVINYNTSITNTLLYQDTNFNTSESTDLYFQQQTLENSFVYKSKDKQLAFSKEYGIKLIGSLNAPVKEPTSYQVALTSSTNEIFTTTDLKADKKFKFEKLYLTHPSEFTLLLLNKNGKSQESRFYIYNINTDYVAFNTLQNPISFRSDFIKPKITKKTYTQSELEVPKFISKNVEQLDEVVLEDVQKRNEKRIKQIKKENLYLAINAGLSRDYLIDPDKDFQTLEQYLRTITGIRVVNDTSLIRVLNARPGGNFKQRNYISIVIDGNFITQKAGGLQNPHRPVTDFELISVNLSGLGNGIVHQNGVINLVTRKGKSITSNSYVSKNYKTTNGYNLNQETLSDSNLFYPSKSSEYAFSTIDWIPDLTLNPSTTNTIKIKKPLGEHVKLIINGVSLDGELIYKVIELKVPLE</sequence>
<dbReference type="Proteomes" id="UP000199559">
    <property type="component" value="Unassembled WGS sequence"/>
</dbReference>
<organism evidence="2 3">
    <name type="scientific">Olleya namhaensis</name>
    <dbReference type="NCBI Taxonomy" id="1144750"/>
    <lineage>
        <taxon>Bacteria</taxon>
        <taxon>Pseudomonadati</taxon>
        <taxon>Bacteroidota</taxon>
        <taxon>Flavobacteriia</taxon>
        <taxon>Flavobacteriales</taxon>
        <taxon>Flavobacteriaceae</taxon>
    </lineage>
</organism>
<keyword evidence="3" id="KW-1185">Reference proteome</keyword>
<proteinExistence type="predicted"/>
<evidence type="ECO:0000256" key="1">
    <source>
        <dbReference type="SAM" id="SignalP"/>
    </source>
</evidence>
<gene>
    <name evidence="2" type="ORF">SAMN05443431_106155</name>
</gene>
<feature type="signal peptide" evidence="1">
    <location>
        <begin position="1"/>
        <end position="18"/>
    </location>
</feature>
<dbReference type="RefSeq" id="WP_090840450.1">
    <property type="nucleotide sequence ID" value="NZ_FORM01000006.1"/>
</dbReference>
<feature type="chain" id="PRO_5011464449" description="TonB-dependent Receptor Plug Domain" evidence="1">
    <location>
        <begin position="19"/>
        <end position="791"/>
    </location>
</feature>